<dbReference type="GO" id="GO:0005840">
    <property type="term" value="C:ribosome"/>
    <property type="evidence" value="ECO:0007669"/>
    <property type="project" value="UniProtKB-KW"/>
</dbReference>
<organism evidence="7 8">
    <name type="scientific">Devosia soli</name>
    <dbReference type="NCBI Taxonomy" id="361041"/>
    <lineage>
        <taxon>Bacteria</taxon>
        <taxon>Pseudomonadati</taxon>
        <taxon>Pseudomonadota</taxon>
        <taxon>Alphaproteobacteria</taxon>
        <taxon>Hyphomicrobiales</taxon>
        <taxon>Devosiaceae</taxon>
        <taxon>Devosia</taxon>
    </lineage>
</organism>
<dbReference type="GO" id="GO:1990904">
    <property type="term" value="C:ribonucleoprotein complex"/>
    <property type="evidence" value="ECO:0007669"/>
    <property type="project" value="UniProtKB-KW"/>
</dbReference>
<keyword evidence="3 5" id="KW-0687">Ribonucleoprotein</keyword>
<proteinExistence type="inferred from homology"/>
<keyword evidence="5" id="KW-0699">rRNA-binding</keyword>
<accession>A0A0F5LEP0</accession>
<dbReference type="PATRIC" id="fig|361041.3.peg.3511"/>
<comment type="function">
    <text evidence="5">One of the primary rRNA binding proteins, this protein initially binds near the 5'-end of the 23S rRNA. It is important during the early stages of 50S assembly. It makes multiple contacts with different domains of the 23S rRNA in the assembled 50S subunit and ribosome.</text>
</comment>
<feature type="region of interest" description="Disordered" evidence="6">
    <location>
        <begin position="64"/>
        <end position="94"/>
    </location>
</feature>
<dbReference type="SUPFAM" id="SSF52166">
    <property type="entry name" value="Ribosomal protein L4"/>
    <property type="match status" value="1"/>
</dbReference>
<dbReference type="NCBIfam" id="TIGR03953">
    <property type="entry name" value="rplD_bact"/>
    <property type="match status" value="1"/>
</dbReference>
<keyword evidence="2 5" id="KW-0689">Ribosomal protein</keyword>
<keyword evidence="5" id="KW-0694">RNA-binding</keyword>
<evidence type="ECO:0000313" key="8">
    <source>
        <dbReference type="Proteomes" id="UP000033514"/>
    </source>
</evidence>
<dbReference type="RefSeq" id="WP_046141110.1">
    <property type="nucleotide sequence ID" value="NZ_LAJG01000005.1"/>
</dbReference>
<dbReference type="Proteomes" id="UP000033514">
    <property type="component" value="Unassembled WGS sequence"/>
</dbReference>
<evidence type="ECO:0000256" key="6">
    <source>
        <dbReference type="SAM" id="MobiDB-lite"/>
    </source>
</evidence>
<dbReference type="Pfam" id="PF00573">
    <property type="entry name" value="Ribosomal_L4"/>
    <property type="match status" value="1"/>
</dbReference>
<dbReference type="GO" id="GO:0019843">
    <property type="term" value="F:rRNA binding"/>
    <property type="evidence" value="ECO:0007669"/>
    <property type="project" value="UniProtKB-UniRule"/>
</dbReference>
<keyword evidence="8" id="KW-1185">Reference proteome</keyword>
<dbReference type="OrthoDB" id="9803201at2"/>
<evidence type="ECO:0000256" key="5">
    <source>
        <dbReference type="HAMAP-Rule" id="MF_01328"/>
    </source>
</evidence>
<reference evidence="7 8" key="1">
    <citation type="submission" date="2015-03" db="EMBL/GenBank/DDBJ databases">
        <authorList>
            <person name="Hassan Y.I."/>
            <person name="Lepp D."/>
            <person name="Zhou T."/>
        </authorList>
    </citation>
    <scope>NUCLEOTIDE SEQUENCE [LARGE SCALE GENOMIC DNA]</scope>
    <source>
        <strain evidence="7 8">GH2-10</strain>
    </source>
</reference>
<evidence type="ECO:0000256" key="4">
    <source>
        <dbReference type="ARBA" id="ARBA00035244"/>
    </source>
</evidence>
<dbReference type="AlphaFoldDB" id="A0A0F5LEP0"/>
<dbReference type="InterPro" id="IPR023574">
    <property type="entry name" value="Ribosomal_uL4_dom_sf"/>
</dbReference>
<dbReference type="PANTHER" id="PTHR10746">
    <property type="entry name" value="50S RIBOSOMAL PROTEIN L4"/>
    <property type="match status" value="1"/>
</dbReference>
<dbReference type="InterPro" id="IPR013005">
    <property type="entry name" value="Ribosomal_uL4-like"/>
</dbReference>
<evidence type="ECO:0000256" key="2">
    <source>
        <dbReference type="ARBA" id="ARBA00022980"/>
    </source>
</evidence>
<comment type="similarity">
    <text evidence="1 5">Belongs to the universal ribosomal protein uL4 family.</text>
</comment>
<protein>
    <recommendedName>
        <fullName evidence="4 5">Large ribosomal subunit protein uL4</fullName>
    </recommendedName>
</protein>
<dbReference type="EMBL" id="LAJG01000005">
    <property type="protein sequence ID" value="KKB80755.1"/>
    <property type="molecule type" value="Genomic_DNA"/>
</dbReference>
<dbReference type="Gene3D" id="3.40.1370.10">
    <property type="match status" value="1"/>
</dbReference>
<dbReference type="HAMAP" id="MF_01328_B">
    <property type="entry name" value="Ribosomal_uL4_B"/>
    <property type="match status" value="1"/>
</dbReference>
<dbReference type="PANTHER" id="PTHR10746:SF6">
    <property type="entry name" value="LARGE RIBOSOMAL SUBUNIT PROTEIN UL4M"/>
    <property type="match status" value="1"/>
</dbReference>
<comment type="caution">
    <text evidence="7">The sequence shown here is derived from an EMBL/GenBank/DDBJ whole genome shotgun (WGS) entry which is preliminary data.</text>
</comment>
<evidence type="ECO:0000256" key="1">
    <source>
        <dbReference type="ARBA" id="ARBA00010528"/>
    </source>
</evidence>
<dbReference type="GO" id="GO:0006412">
    <property type="term" value="P:translation"/>
    <property type="evidence" value="ECO:0007669"/>
    <property type="project" value="UniProtKB-UniRule"/>
</dbReference>
<name>A0A0F5LEP0_9HYPH</name>
<dbReference type="GO" id="GO:0003735">
    <property type="term" value="F:structural constituent of ribosome"/>
    <property type="evidence" value="ECO:0007669"/>
    <property type="project" value="InterPro"/>
</dbReference>
<sequence length="206" mass="22152">MELNVTTLDGKSAGTVDLKDDVFGLEVRPDILHRMVRYQQLKAMAGTHDVKNRSEGVRTGKKFVKQKGSGGARHGDRKAPQFRGGGRAFGPTPRSHAIDLPKKVRVLALKHALSSKAKTGSLIVIDSVAQAEAKTAALRTTFGKLEWASALIIDGAAVDQNFALAARNIPNIDVLPIQGINVVSILKRDKLVLTKAALEALEARFA</sequence>
<evidence type="ECO:0000256" key="3">
    <source>
        <dbReference type="ARBA" id="ARBA00023274"/>
    </source>
</evidence>
<evidence type="ECO:0000313" key="7">
    <source>
        <dbReference type="EMBL" id="KKB80755.1"/>
    </source>
</evidence>
<comment type="function">
    <text evidence="5">Forms part of the polypeptide exit tunnel.</text>
</comment>
<dbReference type="InterPro" id="IPR002136">
    <property type="entry name" value="Ribosomal_uL4"/>
</dbReference>
<comment type="subunit">
    <text evidence="5">Part of the 50S ribosomal subunit.</text>
</comment>
<gene>
    <name evidence="5" type="primary">rplD</name>
    <name evidence="7" type="ORF">VW35_00645</name>
</gene>
<dbReference type="STRING" id="361041.VW35_00645"/>